<evidence type="ECO:0000313" key="1">
    <source>
        <dbReference type="EMBL" id="RLN41806.1"/>
    </source>
</evidence>
<protein>
    <submittedName>
        <fullName evidence="1">Uncharacterized protein</fullName>
    </submittedName>
</protein>
<name>A0A3L6TQ89_PANMI</name>
<sequence length="517" mass="58086">MEEDEEGTKTMPPTRIVKYYDLLGKAWGWDRLLPLTGVSRSDYSKYIEEYFRRNARELVPGAAAALAETCLKKEEQLASQWKIRIESKMETILPSRSIILSCLIHERAHSVIRSAGCNFSNVTSAALLCIAKEADLMCELLRRGASYDYDYLLDQSSEIRMCALSLMNCTSCHSVAASAAMLAVSKEAEMMCKWMNENNMLLDFFDDDLPNELETSRIIRFRTLYLMIDILRKSSAPAGNKIEEEEFERGNDPSGDGNGIAADEAAKITWGNISDVLDHQDQKKIKDAKKISGDFLEKAWGWESRYLEEYYNRNASKFVAEVAANLNPDWLLDSADPAVAKSCIDMEEELVSEWEKHVVNCPDEILPVNTFIRSSLIKEPALSISGDKFSVPSGIAFVCITKEADLMLELLKHGAKPTDDMIHQSSVVRMCALGLVNLKGCQSVAATAAMMGMAKEAKMMCDWMKRENKLLTFNMSEPPELEVARFIRNRTLDVMISILQESSFPSSKMIDDAMAHD</sequence>
<dbReference type="OrthoDB" id="679995at2759"/>
<dbReference type="AlphaFoldDB" id="A0A3L6TQ89"/>
<dbReference type="Proteomes" id="UP000275267">
    <property type="component" value="Unassembled WGS sequence"/>
</dbReference>
<reference evidence="2" key="1">
    <citation type="journal article" date="2019" name="Nat. Commun.">
        <title>The genome of broomcorn millet.</title>
        <authorList>
            <person name="Zou C."/>
            <person name="Miki D."/>
            <person name="Li D."/>
            <person name="Tang Q."/>
            <person name="Xiao L."/>
            <person name="Rajput S."/>
            <person name="Deng P."/>
            <person name="Jia W."/>
            <person name="Huang R."/>
            <person name="Zhang M."/>
            <person name="Sun Y."/>
            <person name="Hu J."/>
            <person name="Fu X."/>
            <person name="Schnable P.S."/>
            <person name="Li F."/>
            <person name="Zhang H."/>
            <person name="Feng B."/>
            <person name="Zhu X."/>
            <person name="Liu R."/>
            <person name="Schnable J.C."/>
            <person name="Zhu J.-K."/>
            <person name="Zhang H."/>
        </authorList>
    </citation>
    <scope>NUCLEOTIDE SEQUENCE [LARGE SCALE GENOMIC DNA]</scope>
</reference>
<dbReference type="EMBL" id="PQIB02000001">
    <property type="protein sequence ID" value="RLN41806.1"/>
    <property type="molecule type" value="Genomic_DNA"/>
</dbReference>
<keyword evidence="2" id="KW-1185">Reference proteome</keyword>
<comment type="caution">
    <text evidence="1">The sequence shown here is derived from an EMBL/GenBank/DDBJ whole genome shotgun (WGS) entry which is preliminary data.</text>
</comment>
<gene>
    <name evidence="1" type="ORF">C2845_PM01G02480</name>
</gene>
<dbReference type="STRING" id="4540.A0A3L6TQ89"/>
<evidence type="ECO:0000313" key="2">
    <source>
        <dbReference type="Proteomes" id="UP000275267"/>
    </source>
</evidence>
<accession>A0A3L6TQ89</accession>
<organism evidence="1 2">
    <name type="scientific">Panicum miliaceum</name>
    <name type="common">Proso millet</name>
    <name type="synonym">Broomcorn millet</name>
    <dbReference type="NCBI Taxonomy" id="4540"/>
    <lineage>
        <taxon>Eukaryota</taxon>
        <taxon>Viridiplantae</taxon>
        <taxon>Streptophyta</taxon>
        <taxon>Embryophyta</taxon>
        <taxon>Tracheophyta</taxon>
        <taxon>Spermatophyta</taxon>
        <taxon>Magnoliopsida</taxon>
        <taxon>Liliopsida</taxon>
        <taxon>Poales</taxon>
        <taxon>Poaceae</taxon>
        <taxon>PACMAD clade</taxon>
        <taxon>Panicoideae</taxon>
        <taxon>Panicodae</taxon>
        <taxon>Paniceae</taxon>
        <taxon>Panicinae</taxon>
        <taxon>Panicum</taxon>
        <taxon>Panicum sect. Panicum</taxon>
    </lineage>
</organism>
<proteinExistence type="predicted"/>